<name>A0AC34G0S2_9BILA</name>
<evidence type="ECO:0000313" key="2">
    <source>
        <dbReference type="WBParaSite" id="ES5_v2.g23303.t1"/>
    </source>
</evidence>
<evidence type="ECO:0000313" key="1">
    <source>
        <dbReference type="Proteomes" id="UP000887579"/>
    </source>
</evidence>
<dbReference type="WBParaSite" id="ES5_v2.g23303.t1">
    <property type="protein sequence ID" value="ES5_v2.g23303.t1"/>
    <property type="gene ID" value="ES5_v2.g23303"/>
</dbReference>
<accession>A0AC34G0S2</accession>
<dbReference type="Proteomes" id="UP000887579">
    <property type="component" value="Unplaced"/>
</dbReference>
<proteinExistence type="predicted"/>
<sequence length="341" mass="39153">MTTNDYRLLSKNIIDDSSSVKERKKKVFKNDKTSSINKSTLSLHIAAYEDLVHLKPLDGENTYEKDERMKSSLIKKLKHAFSESANENPFEFPRTQEGDTVADPEVMQFKASQKLLDPHGMTFGNLDFQQLPIGFGSSGSGENIGIDMAQLNKVMKKMTGVPSPNSPMITRVVFSDAVLATPLNALVWDQREMNILIVPFLMGNPLTRVGHFTIGAFFLQGVRRCFFLDSLHRPPHELFTKCKTKMERIYGHFDLASHEECNSLCHLQENNPFCATYAFKNVEELYFRGTARLMDPFKIADETKRLNMILNDEYIGWPDTLQEEYEKMNEFKKVWDKITKK</sequence>
<reference evidence="2" key="1">
    <citation type="submission" date="2022-11" db="UniProtKB">
        <authorList>
            <consortium name="WormBaseParasite"/>
        </authorList>
    </citation>
    <scope>IDENTIFICATION</scope>
</reference>
<protein>
    <submittedName>
        <fullName evidence="2">Uncharacterized protein</fullName>
    </submittedName>
</protein>
<organism evidence="1 2">
    <name type="scientific">Panagrolaimus sp. ES5</name>
    <dbReference type="NCBI Taxonomy" id="591445"/>
    <lineage>
        <taxon>Eukaryota</taxon>
        <taxon>Metazoa</taxon>
        <taxon>Ecdysozoa</taxon>
        <taxon>Nematoda</taxon>
        <taxon>Chromadorea</taxon>
        <taxon>Rhabditida</taxon>
        <taxon>Tylenchina</taxon>
        <taxon>Panagrolaimomorpha</taxon>
        <taxon>Panagrolaimoidea</taxon>
        <taxon>Panagrolaimidae</taxon>
        <taxon>Panagrolaimus</taxon>
    </lineage>
</organism>